<dbReference type="RefSeq" id="WP_305112769.1">
    <property type="nucleotide sequence ID" value="NZ_JAUTIX010000009.1"/>
</dbReference>
<dbReference type="AlphaFoldDB" id="A0AA90NJX3"/>
<evidence type="ECO:0000256" key="1">
    <source>
        <dbReference type="ARBA" id="ARBA00022679"/>
    </source>
</evidence>
<feature type="domain" description="N-acetyltransferase" evidence="3">
    <location>
        <begin position="2"/>
        <end position="143"/>
    </location>
</feature>
<dbReference type="InterPro" id="IPR000182">
    <property type="entry name" value="GNAT_dom"/>
</dbReference>
<evidence type="ECO:0000256" key="2">
    <source>
        <dbReference type="ARBA" id="ARBA00023315"/>
    </source>
</evidence>
<keyword evidence="2" id="KW-0012">Acyltransferase</keyword>
<dbReference type="SUPFAM" id="SSF55729">
    <property type="entry name" value="Acyl-CoA N-acyltransferases (Nat)"/>
    <property type="match status" value="1"/>
</dbReference>
<name>A0AA90NJX3_9ACTN</name>
<evidence type="ECO:0000313" key="4">
    <source>
        <dbReference type="EMBL" id="MDP0400363.1"/>
    </source>
</evidence>
<gene>
    <name evidence="4" type="ORF">Q7X28_20795</name>
</gene>
<protein>
    <submittedName>
        <fullName evidence="4">Acetyltransferase</fullName>
    </submittedName>
</protein>
<dbReference type="InterPro" id="IPR016181">
    <property type="entry name" value="Acyl_CoA_acyltransferase"/>
</dbReference>
<accession>A0AA90NJX3</accession>
<proteinExistence type="predicted"/>
<reference evidence="4" key="1">
    <citation type="submission" date="2023-08" db="EMBL/GenBank/DDBJ databases">
        <title>The draft genome of Tsukamurella strandjordii strain 050030.</title>
        <authorList>
            <person name="Zhao F."/>
            <person name="Feng Y."/>
            <person name="Zong Z."/>
        </authorList>
    </citation>
    <scope>NUCLEOTIDE SEQUENCE</scope>
    <source>
        <strain evidence="4">050030</strain>
    </source>
</reference>
<dbReference type="Gene3D" id="3.40.630.30">
    <property type="match status" value="1"/>
</dbReference>
<keyword evidence="1" id="KW-0808">Transferase</keyword>
<dbReference type="EMBL" id="JAUTIX010000009">
    <property type="protein sequence ID" value="MDP0400363.1"/>
    <property type="molecule type" value="Genomic_DNA"/>
</dbReference>
<dbReference type="PROSITE" id="PS51186">
    <property type="entry name" value="GNAT"/>
    <property type="match status" value="1"/>
</dbReference>
<organism evidence="4 5">
    <name type="scientific">Tsukamurella strandjordii</name>
    <dbReference type="NCBI Taxonomy" id="147577"/>
    <lineage>
        <taxon>Bacteria</taxon>
        <taxon>Bacillati</taxon>
        <taxon>Actinomycetota</taxon>
        <taxon>Actinomycetes</taxon>
        <taxon>Mycobacteriales</taxon>
        <taxon>Tsukamurellaceae</taxon>
        <taxon>Tsukamurella</taxon>
    </lineage>
</organism>
<dbReference type="CDD" id="cd04301">
    <property type="entry name" value="NAT_SF"/>
    <property type="match status" value="1"/>
</dbReference>
<dbReference type="PANTHER" id="PTHR43800:SF1">
    <property type="entry name" value="PEPTIDYL-LYSINE N-ACETYLTRANSFERASE YJAB"/>
    <property type="match status" value="1"/>
</dbReference>
<dbReference type="PANTHER" id="PTHR43800">
    <property type="entry name" value="PEPTIDYL-LYSINE N-ACETYLTRANSFERASE YJAB"/>
    <property type="match status" value="1"/>
</dbReference>
<evidence type="ECO:0000313" key="5">
    <source>
        <dbReference type="Proteomes" id="UP001178281"/>
    </source>
</evidence>
<evidence type="ECO:0000259" key="3">
    <source>
        <dbReference type="PROSITE" id="PS51186"/>
    </source>
</evidence>
<dbReference type="Proteomes" id="UP001178281">
    <property type="component" value="Unassembled WGS sequence"/>
</dbReference>
<sequence>MIELRETSGPDEYPRLVRIWRNSVDATHHFLASADRDEIEGNLADSYFPLVRLTVADLDGRPVGFAGTADRELVMLFVDADARGRGIGGALLDHVVEQGVRTVDVNEQNEQAVGFYARKGFTVAGRSATDGEGRPYPLLHLALAG</sequence>
<dbReference type="GO" id="GO:0016747">
    <property type="term" value="F:acyltransferase activity, transferring groups other than amino-acyl groups"/>
    <property type="evidence" value="ECO:0007669"/>
    <property type="project" value="InterPro"/>
</dbReference>
<comment type="caution">
    <text evidence="4">The sequence shown here is derived from an EMBL/GenBank/DDBJ whole genome shotgun (WGS) entry which is preliminary data.</text>
</comment>
<dbReference type="NCBIfam" id="NF007807">
    <property type="entry name" value="PRK10514.1"/>
    <property type="match status" value="1"/>
</dbReference>
<keyword evidence="5" id="KW-1185">Reference proteome</keyword>
<dbReference type="Pfam" id="PF13508">
    <property type="entry name" value="Acetyltransf_7"/>
    <property type="match status" value="1"/>
</dbReference>